<comment type="similarity">
    <text evidence="3 9">Belongs to the pseudouridine synthase RluA family.</text>
</comment>
<feature type="domain" description="RNA-binding S4" evidence="10">
    <location>
        <begin position="8"/>
        <end position="66"/>
    </location>
</feature>
<evidence type="ECO:0000256" key="8">
    <source>
        <dbReference type="PROSITE-ProRule" id="PRU00182"/>
    </source>
</evidence>
<keyword evidence="6 9" id="KW-0413">Isomerase</keyword>
<dbReference type="PATRIC" id="fig|76731.3.peg.4100"/>
<proteinExistence type="inferred from homology"/>
<dbReference type="SMART" id="SM00363">
    <property type="entry name" value="S4"/>
    <property type="match status" value="1"/>
</dbReference>
<dbReference type="InterPro" id="IPR006225">
    <property type="entry name" value="PsdUridine_synth_RluC/D"/>
</dbReference>
<evidence type="ECO:0000259" key="10">
    <source>
        <dbReference type="SMART" id="SM00363"/>
    </source>
</evidence>
<dbReference type="InterPro" id="IPR006224">
    <property type="entry name" value="PsdUridine_synth_RluA-like_CS"/>
</dbReference>
<evidence type="ECO:0000256" key="4">
    <source>
        <dbReference type="ARBA" id="ARBA00022552"/>
    </source>
</evidence>
<evidence type="ECO:0000256" key="5">
    <source>
        <dbReference type="ARBA" id="ARBA00022884"/>
    </source>
</evidence>
<dbReference type="AlphaFoldDB" id="A0A0U3E599"/>
<dbReference type="InterPro" id="IPR002942">
    <property type="entry name" value="S4_RNA-bd"/>
</dbReference>
<dbReference type="CDD" id="cd02869">
    <property type="entry name" value="PseudoU_synth_RluA_like"/>
    <property type="match status" value="1"/>
</dbReference>
<evidence type="ECO:0000313" key="12">
    <source>
        <dbReference type="Proteomes" id="UP000060699"/>
    </source>
</evidence>
<dbReference type="EMBL" id="CP013729">
    <property type="protein sequence ID" value="ALV08453.1"/>
    <property type="molecule type" value="Genomic_DNA"/>
</dbReference>
<evidence type="ECO:0000256" key="2">
    <source>
        <dbReference type="ARBA" id="ARBA00002876"/>
    </source>
</evidence>
<dbReference type="SUPFAM" id="SSF55120">
    <property type="entry name" value="Pseudouridine synthase"/>
    <property type="match status" value="1"/>
</dbReference>
<dbReference type="InterPro" id="IPR006145">
    <property type="entry name" value="PsdUridine_synth_RsuA/RluA"/>
</dbReference>
<keyword evidence="12" id="KW-1185">Reference proteome</keyword>
<dbReference type="PROSITE" id="PS01129">
    <property type="entry name" value="PSI_RLU"/>
    <property type="match status" value="1"/>
</dbReference>
<dbReference type="InterPro" id="IPR050188">
    <property type="entry name" value="RluA_PseudoU_synthase"/>
</dbReference>
<dbReference type="Pfam" id="PF00849">
    <property type="entry name" value="PseudoU_synth_2"/>
    <property type="match status" value="1"/>
</dbReference>
<dbReference type="STRING" id="76731.RD2015_4004"/>
<keyword evidence="5 8" id="KW-0694">RNA-binding</keyword>
<reference evidence="11 12" key="1">
    <citation type="submission" date="2015-12" db="EMBL/GenBank/DDBJ databases">
        <title>Complete genome of Roseateles depolymerans KCTC 42856.</title>
        <authorList>
            <person name="Kim K.M."/>
        </authorList>
    </citation>
    <scope>NUCLEOTIDE SEQUENCE [LARGE SCALE GENOMIC DNA]</scope>
    <source>
        <strain evidence="11 12">KCTC 42856</strain>
    </source>
</reference>
<gene>
    <name evidence="11" type="ORF">RD2015_4004</name>
</gene>
<organism evidence="11 12">
    <name type="scientific">Roseateles depolymerans</name>
    <dbReference type="NCBI Taxonomy" id="76731"/>
    <lineage>
        <taxon>Bacteria</taxon>
        <taxon>Pseudomonadati</taxon>
        <taxon>Pseudomonadota</taxon>
        <taxon>Betaproteobacteria</taxon>
        <taxon>Burkholderiales</taxon>
        <taxon>Sphaerotilaceae</taxon>
        <taxon>Roseateles</taxon>
    </lineage>
</organism>
<comment type="function">
    <text evidence="2">Responsible for synthesis of pseudouridine from uracil at positions 955, 2504 and 2580 in 23S ribosomal RNA.</text>
</comment>
<sequence>MDDGSDGQRLDNFLMRELKGAPKTLVYRIIRSGEVRINKGRCSADSRVAAGDVVRVPPLRLADKADDSAVPGREFPVVFEDEHLIVVDKPAGVAVHGGSGVSFGVIEQLRRARPQARFLELVHRLDKETSGLLMIAKKRSALNHLQDQLRDRETGKRYAALVWGHWSASKKVVDVPLLKFVGSDGERWVRAVPNPQDPSADQAKRSISLVRVTEKLPQHSLLDVTIKTGRTHQIRVHLAHEGHSIVGDPKYGDFEANRLMARGALRFDRMFLHARELRFTHPATGQELTLTAPLPPACENLLAALRKTAPTV</sequence>
<dbReference type="PANTHER" id="PTHR21600:SF92">
    <property type="entry name" value="RIBOSOMAL LARGE SUBUNIT PSEUDOURIDINE SYNTHASE C"/>
    <property type="match status" value="1"/>
</dbReference>
<dbReference type="Gene3D" id="3.10.290.10">
    <property type="entry name" value="RNA-binding S4 domain"/>
    <property type="match status" value="1"/>
</dbReference>
<dbReference type="PROSITE" id="PS50889">
    <property type="entry name" value="S4"/>
    <property type="match status" value="1"/>
</dbReference>
<evidence type="ECO:0000256" key="6">
    <source>
        <dbReference type="ARBA" id="ARBA00023235"/>
    </source>
</evidence>
<protein>
    <recommendedName>
        <fullName evidence="9">Pseudouridine synthase</fullName>
        <ecNumber evidence="9">5.4.99.-</ecNumber>
    </recommendedName>
</protein>
<dbReference type="InterPro" id="IPR036986">
    <property type="entry name" value="S4_RNA-bd_sf"/>
</dbReference>
<evidence type="ECO:0000256" key="3">
    <source>
        <dbReference type="ARBA" id="ARBA00010876"/>
    </source>
</evidence>
<evidence type="ECO:0000256" key="9">
    <source>
        <dbReference type="RuleBase" id="RU362028"/>
    </source>
</evidence>
<evidence type="ECO:0000256" key="1">
    <source>
        <dbReference type="ARBA" id="ARBA00000381"/>
    </source>
</evidence>
<dbReference type="Pfam" id="PF01479">
    <property type="entry name" value="S4"/>
    <property type="match status" value="1"/>
</dbReference>
<comment type="catalytic activity">
    <reaction evidence="9">
        <text>a uridine in RNA = a pseudouridine in RNA</text>
        <dbReference type="Rhea" id="RHEA:48348"/>
        <dbReference type="Rhea" id="RHEA-COMP:12068"/>
        <dbReference type="Rhea" id="RHEA-COMP:12069"/>
        <dbReference type="ChEBI" id="CHEBI:65314"/>
        <dbReference type="ChEBI" id="CHEBI:65315"/>
    </reaction>
</comment>
<evidence type="ECO:0000256" key="7">
    <source>
        <dbReference type="PIRSR" id="PIRSR606225-1"/>
    </source>
</evidence>
<dbReference type="GO" id="GO:0000455">
    <property type="term" value="P:enzyme-directed rRNA pseudouridine synthesis"/>
    <property type="evidence" value="ECO:0007669"/>
    <property type="project" value="TreeGrafter"/>
</dbReference>
<dbReference type="KEGG" id="rdp:RD2015_4004"/>
<dbReference type="Proteomes" id="UP000060699">
    <property type="component" value="Chromosome"/>
</dbReference>
<dbReference type="PANTHER" id="PTHR21600">
    <property type="entry name" value="MITOCHONDRIAL RNA PSEUDOURIDINE SYNTHASE"/>
    <property type="match status" value="1"/>
</dbReference>
<keyword evidence="4" id="KW-0698">rRNA processing</keyword>
<dbReference type="CDD" id="cd00165">
    <property type="entry name" value="S4"/>
    <property type="match status" value="1"/>
</dbReference>
<dbReference type="GO" id="GO:0160141">
    <property type="term" value="F:23S rRNA pseudouridine(955/2504/2580) synthase activity"/>
    <property type="evidence" value="ECO:0007669"/>
    <property type="project" value="UniProtKB-EC"/>
</dbReference>
<dbReference type="InterPro" id="IPR020103">
    <property type="entry name" value="PsdUridine_synth_cat_dom_sf"/>
</dbReference>
<accession>A0A0U3E599</accession>
<evidence type="ECO:0000313" key="11">
    <source>
        <dbReference type="EMBL" id="ALV08453.1"/>
    </source>
</evidence>
<dbReference type="Gene3D" id="3.30.2350.10">
    <property type="entry name" value="Pseudouridine synthase"/>
    <property type="match status" value="1"/>
</dbReference>
<comment type="catalytic activity">
    <reaction evidence="1">
        <text>uridine(955/2504/2580) in 23S rRNA = pseudouridine(955/2504/2580) in 23S rRNA</text>
        <dbReference type="Rhea" id="RHEA:42528"/>
        <dbReference type="Rhea" id="RHEA-COMP:10099"/>
        <dbReference type="Rhea" id="RHEA-COMP:10100"/>
        <dbReference type="ChEBI" id="CHEBI:65314"/>
        <dbReference type="ChEBI" id="CHEBI:65315"/>
        <dbReference type="EC" id="5.4.99.24"/>
    </reaction>
</comment>
<name>A0A0U3E599_9BURK</name>
<dbReference type="SUPFAM" id="SSF55174">
    <property type="entry name" value="Alpha-L RNA-binding motif"/>
    <property type="match status" value="1"/>
</dbReference>
<dbReference type="GO" id="GO:0003723">
    <property type="term" value="F:RNA binding"/>
    <property type="evidence" value="ECO:0007669"/>
    <property type="project" value="UniProtKB-KW"/>
</dbReference>
<feature type="active site" evidence="7">
    <location>
        <position position="126"/>
    </location>
</feature>
<dbReference type="NCBIfam" id="TIGR00005">
    <property type="entry name" value="rluA_subfam"/>
    <property type="match status" value="1"/>
</dbReference>
<dbReference type="EC" id="5.4.99.-" evidence="9"/>